<feature type="region of interest" description="Disordered" evidence="1">
    <location>
        <begin position="454"/>
        <end position="483"/>
    </location>
</feature>
<protein>
    <recommendedName>
        <fullName evidence="2">Protein Zds1 C-terminal domain-containing protein</fullName>
    </recommendedName>
</protein>
<keyword evidence="4" id="KW-1185">Reference proteome</keyword>
<dbReference type="OrthoDB" id="5589766at2759"/>
<dbReference type="Pfam" id="PF08632">
    <property type="entry name" value="Zds_C"/>
    <property type="match status" value="1"/>
</dbReference>
<dbReference type="EMBL" id="AMYB01000007">
    <property type="protein sequence ID" value="OAC99991.1"/>
    <property type="molecule type" value="Genomic_DNA"/>
</dbReference>
<feature type="compositionally biased region" description="Basic and acidic residues" evidence="1">
    <location>
        <begin position="174"/>
        <end position="193"/>
    </location>
</feature>
<evidence type="ECO:0000313" key="3">
    <source>
        <dbReference type="EMBL" id="OAC99991.1"/>
    </source>
</evidence>
<feature type="region of interest" description="Disordered" evidence="1">
    <location>
        <begin position="281"/>
        <end position="374"/>
    </location>
</feature>
<dbReference type="GO" id="GO:0030010">
    <property type="term" value="P:establishment of cell polarity"/>
    <property type="evidence" value="ECO:0007669"/>
    <property type="project" value="TreeGrafter"/>
</dbReference>
<dbReference type="AlphaFoldDB" id="A0A168IIC3"/>
<feature type="region of interest" description="Disordered" evidence="1">
    <location>
        <begin position="224"/>
        <end position="261"/>
    </location>
</feature>
<name>A0A168IIC3_MUCCL</name>
<feature type="compositionally biased region" description="Polar residues" evidence="1">
    <location>
        <begin position="316"/>
        <end position="327"/>
    </location>
</feature>
<dbReference type="InterPro" id="IPR013941">
    <property type="entry name" value="ZDS1_C"/>
</dbReference>
<reference evidence="3 4" key="1">
    <citation type="submission" date="2015-06" db="EMBL/GenBank/DDBJ databases">
        <title>Expansion of signal transduction pathways in fungi by whole-genome duplication.</title>
        <authorList>
            <consortium name="DOE Joint Genome Institute"/>
            <person name="Corrochano L.M."/>
            <person name="Kuo A."/>
            <person name="Marcet-Houben M."/>
            <person name="Polaino S."/>
            <person name="Salamov A."/>
            <person name="Villalobos J.M."/>
            <person name="Alvarez M.I."/>
            <person name="Avalos J."/>
            <person name="Benito E.P."/>
            <person name="Benoit I."/>
            <person name="Burger G."/>
            <person name="Camino L.P."/>
            <person name="Canovas D."/>
            <person name="Cerda-Olmedo E."/>
            <person name="Cheng J.-F."/>
            <person name="Dominguez A."/>
            <person name="Elias M."/>
            <person name="Eslava A.P."/>
            <person name="Glaser F."/>
            <person name="Grimwood J."/>
            <person name="Gutierrez G."/>
            <person name="Heitman J."/>
            <person name="Henrissat B."/>
            <person name="Iturriaga E.A."/>
            <person name="Lang B.F."/>
            <person name="Lavin J.L."/>
            <person name="Lee S."/>
            <person name="Li W."/>
            <person name="Lindquist E."/>
            <person name="Lopez-Garcia S."/>
            <person name="Luque E.M."/>
            <person name="Marcos A.T."/>
            <person name="Martin J."/>
            <person name="Mccluskey K."/>
            <person name="Medina H.R."/>
            <person name="Miralles-Duran A."/>
            <person name="Miyazaki A."/>
            <person name="Munoz-Torres E."/>
            <person name="Oguiza J.A."/>
            <person name="Ohm R."/>
            <person name="Olmedo M."/>
            <person name="Orejas M."/>
            <person name="Ortiz-Castellanos L."/>
            <person name="Pisabarro A.G."/>
            <person name="Rodriguez-Romero J."/>
            <person name="Ruiz-Herrera J."/>
            <person name="Ruiz-Vazquez R."/>
            <person name="Sanz C."/>
            <person name="Schackwitz W."/>
            <person name="Schmutz J."/>
            <person name="Shahriari M."/>
            <person name="Shelest E."/>
            <person name="Silva-Franco F."/>
            <person name="Soanes D."/>
            <person name="Syed K."/>
            <person name="Tagua V.G."/>
            <person name="Talbot N.J."/>
            <person name="Thon M."/>
            <person name="De Vries R.P."/>
            <person name="Wiebenga A."/>
            <person name="Yadav J.S."/>
            <person name="Braun E.L."/>
            <person name="Baker S."/>
            <person name="Garre V."/>
            <person name="Horwitz B."/>
            <person name="Torres-Martinez S."/>
            <person name="Idnurm A."/>
            <person name="Herrera-Estrella A."/>
            <person name="Gabaldon T."/>
            <person name="Grigoriev I.V."/>
        </authorList>
    </citation>
    <scope>NUCLEOTIDE SEQUENCE [LARGE SCALE GENOMIC DNA]</scope>
    <source>
        <strain evidence="3 4">CBS 277.49</strain>
    </source>
</reference>
<dbReference type="STRING" id="747725.A0A168IIC3"/>
<dbReference type="PANTHER" id="PTHR28089">
    <property type="entry name" value="PROTEIN ZDS1-RELATED"/>
    <property type="match status" value="1"/>
</dbReference>
<feature type="region of interest" description="Disordered" evidence="1">
    <location>
        <begin position="133"/>
        <end position="162"/>
    </location>
</feature>
<feature type="domain" description="Protein Zds1 C-terminal" evidence="2">
    <location>
        <begin position="362"/>
        <end position="414"/>
    </location>
</feature>
<feature type="region of interest" description="Disordered" evidence="1">
    <location>
        <begin position="174"/>
        <end position="195"/>
    </location>
</feature>
<feature type="compositionally biased region" description="Low complexity" evidence="1">
    <location>
        <begin position="473"/>
        <end position="483"/>
    </location>
</feature>
<dbReference type="InterPro" id="IPR040206">
    <property type="entry name" value="Zds1/2"/>
</dbReference>
<organism evidence="3 4">
    <name type="scientific">Mucor lusitanicus CBS 277.49</name>
    <dbReference type="NCBI Taxonomy" id="747725"/>
    <lineage>
        <taxon>Eukaryota</taxon>
        <taxon>Fungi</taxon>
        <taxon>Fungi incertae sedis</taxon>
        <taxon>Mucoromycota</taxon>
        <taxon>Mucoromycotina</taxon>
        <taxon>Mucoromycetes</taxon>
        <taxon>Mucorales</taxon>
        <taxon>Mucorineae</taxon>
        <taxon>Mucoraceae</taxon>
        <taxon>Mucor</taxon>
    </lineage>
</organism>
<proteinExistence type="predicted"/>
<dbReference type="Proteomes" id="UP000077051">
    <property type="component" value="Unassembled WGS sequence"/>
</dbReference>
<evidence type="ECO:0000259" key="2">
    <source>
        <dbReference type="SMART" id="SM01327"/>
    </source>
</evidence>
<dbReference type="GO" id="GO:0010971">
    <property type="term" value="P:positive regulation of G2/M transition of mitotic cell cycle"/>
    <property type="evidence" value="ECO:0007669"/>
    <property type="project" value="TreeGrafter"/>
</dbReference>
<dbReference type="SMART" id="SM01327">
    <property type="entry name" value="Zds_C"/>
    <property type="match status" value="1"/>
</dbReference>
<sequence length="535" mass="60534">MDIIEKVDIPNDNHDAVKLTTGMYQDSFILPSQSIINYDLTPLKFDDISSTEKDSEKVPPFVANLIDFSNENDDIMIASHATSNPTSNSIWAPADKHPQISPNKYHDWIKIHANEKHTGVAVSRKRSVLSKLSFDATDDDSNSSGSNTSDEEEEPVTPTTLDTVHLIPDAFAEQLKEDQPKEDSKEEADEHKTTGALLCRQANHEEQEASLNQMENNSSILLKQPPTHKKSITPKPKEQTPINVPRVVTTAKSPDTLSADLHTKKDRKSWFSGLLHDLKKTSKPQKSKKTGLSSLFSRSSSPSSSGSSRKQEASHSKSSNAAKTQQISPSSSSLSLSSPTKLSNAKPKKKKLESEVSKHTVTRKNTPPLPQRYPHNTERAIYRLSHVKLGNPRRPLQQQVAISNMMYWYLSIQQQEQQQQFQQQQQNYYYNKRQQIYFNNIYQATYQSFEPPTPGGGYHQHQPHFHSYPTTPVPSHHQQQQQVSYYANPSVQQQHNENNHATLPITDKPKTNKKKYKPVRNAHYDPMVFENSVGI</sequence>
<feature type="compositionally biased region" description="Low complexity" evidence="1">
    <location>
        <begin position="290"/>
        <end position="308"/>
    </location>
</feature>
<feature type="compositionally biased region" description="Low complexity" evidence="1">
    <location>
        <begin position="328"/>
        <end position="345"/>
    </location>
</feature>
<accession>A0A168IIC3</accession>
<evidence type="ECO:0000256" key="1">
    <source>
        <dbReference type="SAM" id="MobiDB-lite"/>
    </source>
</evidence>
<dbReference type="VEuPathDB" id="FungiDB:MUCCIDRAFT_113441"/>
<comment type="caution">
    <text evidence="3">The sequence shown here is derived from an EMBL/GenBank/DDBJ whole genome shotgun (WGS) entry which is preliminary data.</text>
</comment>
<gene>
    <name evidence="3" type="ORF">MUCCIDRAFT_113441</name>
</gene>
<evidence type="ECO:0000313" key="4">
    <source>
        <dbReference type="Proteomes" id="UP000077051"/>
    </source>
</evidence>
<dbReference type="PANTHER" id="PTHR28089:SF1">
    <property type="entry name" value="PROTEIN ZDS1-RELATED"/>
    <property type="match status" value="1"/>
</dbReference>
<dbReference type="GO" id="GO:0005737">
    <property type="term" value="C:cytoplasm"/>
    <property type="evidence" value="ECO:0007669"/>
    <property type="project" value="TreeGrafter"/>
</dbReference>